<dbReference type="Pfam" id="PF03636">
    <property type="entry name" value="Glyco_hydro_65N"/>
    <property type="match status" value="1"/>
</dbReference>
<comment type="similarity">
    <text evidence="1">Belongs to the glycosyl hydrolase 65 family.</text>
</comment>
<dbReference type="Gene3D" id="2.60.420.10">
    <property type="entry name" value="Maltose phosphorylase, domain 3"/>
    <property type="match status" value="1"/>
</dbReference>
<dbReference type="InterPro" id="IPR005196">
    <property type="entry name" value="Glyco_hydro_65_N"/>
</dbReference>
<dbReference type="GO" id="GO:0030246">
    <property type="term" value="F:carbohydrate binding"/>
    <property type="evidence" value="ECO:0007669"/>
    <property type="project" value="InterPro"/>
</dbReference>
<gene>
    <name evidence="8" type="ORF">CGZ92_12735</name>
</gene>
<accession>A0A255E5A4</accession>
<proteinExistence type="inferred from homology"/>
<feature type="domain" description="Glycoside hydrolase family 65 C-terminal" evidence="6">
    <location>
        <begin position="723"/>
        <end position="779"/>
    </location>
</feature>
<dbReference type="InterPro" id="IPR017045">
    <property type="entry name" value="Malt_Pase/Glycosyl_Hdrlase"/>
</dbReference>
<dbReference type="Gene3D" id="2.70.98.40">
    <property type="entry name" value="Glycoside hydrolase, family 65, N-terminal domain"/>
    <property type="match status" value="1"/>
</dbReference>
<dbReference type="SUPFAM" id="SSF48208">
    <property type="entry name" value="Six-hairpin glycosidases"/>
    <property type="match status" value="1"/>
</dbReference>
<dbReference type="GO" id="GO:0004553">
    <property type="term" value="F:hydrolase activity, hydrolyzing O-glycosyl compounds"/>
    <property type="evidence" value="ECO:0007669"/>
    <property type="project" value="TreeGrafter"/>
</dbReference>
<dbReference type="InterPro" id="IPR037018">
    <property type="entry name" value="GH65_N"/>
</dbReference>
<dbReference type="InterPro" id="IPR012341">
    <property type="entry name" value="6hp_glycosidase-like_sf"/>
</dbReference>
<evidence type="ECO:0000259" key="7">
    <source>
        <dbReference type="Pfam" id="PF03636"/>
    </source>
</evidence>
<dbReference type="InterPro" id="IPR005194">
    <property type="entry name" value="Glyco_hydro_65_C"/>
</dbReference>
<evidence type="ECO:0000256" key="1">
    <source>
        <dbReference type="ARBA" id="ARBA00006768"/>
    </source>
</evidence>
<dbReference type="InterPro" id="IPR008928">
    <property type="entry name" value="6-hairpin_glycosidase_sf"/>
</dbReference>
<dbReference type="GO" id="GO:0016757">
    <property type="term" value="F:glycosyltransferase activity"/>
    <property type="evidence" value="ECO:0007669"/>
    <property type="project" value="UniProtKB-ARBA"/>
</dbReference>
<organism evidence="8 9">
    <name type="scientific">Parenemella sanctibonifatiensis</name>
    <dbReference type="NCBI Taxonomy" id="2016505"/>
    <lineage>
        <taxon>Bacteria</taxon>
        <taxon>Bacillati</taxon>
        <taxon>Actinomycetota</taxon>
        <taxon>Actinomycetes</taxon>
        <taxon>Propionibacteriales</taxon>
        <taxon>Propionibacteriaceae</taxon>
        <taxon>Parenemella</taxon>
    </lineage>
</organism>
<evidence type="ECO:0000259" key="6">
    <source>
        <dbReference type="Pfam" id="PF03633"/>
    </source>
</evidence>
<dbReference type="Pfam" id="PF03633">
    <property type="entry name" value="Glyco_hydro_65C"/>
    <property type="match status" value="1"/>
</dbReference>
<dbReference type="EMBL" id="NMVI01000027">
    <property type="protein sequence ID" value="OYN84685.1"/>
    <property type="molecule type" value="Genomic_DNA"/>
</dbReference>
<feature type="active site" description="Proton donor" evidence="3">
    <location>
        <position position="514"/>
    </location>
</feature>
<protein>
    <submittedName>
        <fullName evidence="8">Family 65 glycosyl hydrolase</fullName>
    </submittedName>
</protein>
<feature type="binding site" evidence="4">
    <location>
        <begin position="384"/>
        <end position="385"/>
    </location>
    <ligand>
        <name>substrate</name>
    </ligand>
</feature>
<dbReference type="AlphaFoldDB" id="A0A255E5A4"/>
<keyword evidence="8" id="KW-0378">Hydrolase</keyword>
<dbReference type="Pfam" id="PF03632">
    <property type="entry name" value="Glyco_hydro_65m"/>
    <property type="match status" value="1"/>
</dbReference>
<reference evidence="8 9" key="1">
    <citation type="submission" date="2017-07" db="EMBL/GenBank/DDBJ databases">
        <title>Draft whole genome sequences of clinical Proprionibacteriaceae strains.</title>
        <authorList>
            <person name="Bernier A.-M."/>
            <person name="Bernard K."/>
            <person name="Domingo M.-C."/>
        </authorList>
    </citation>
    <scope>NUCLEOTIDE SEQUENCE [LARGE SCALE GENOMIC DNA]</scope>
    <source>
        <strain evidence="8 9">NML 160184</strain>
    </source>
</reference>
<feature type="binding site" evidence="4">
    <location>
        <begin position="626"/>
        <end position="627"/>
    </location>
    <ligand>
        <name>substrate</name>
    </ligand>
</feature>
<evidence type="ECO:0000256" key="3">
    <source>
        <dbReference type="PIRSR" id="PIRSR036289-50"/>
    </source>
</evidence>
<dbReference type="PANTHER" id="PTHR11051:SF13">
    <property type="entry name" value="GLYCOSYL TRANSFERASE"/>
    <property type="match status" value="1"/>
</dbReference>
<evidence type="ECO:0000256" key="4">
    <source>
        <dbReference type="PIRSR" id="PIRSR036289-51"/>
    </source>
</evidence>
<dbReference type="InterPro" id="IPR005195">
    <property type="entry name" value="Glyco_hydro_65_M"/>
</dbReference>
<dbReference type="Gene3D" id="1.50.10.10">
    <property type="match status" value="1"/>
</dbReference>
<evidence type="ECO:0000256" key="2">
    <source>
        <dbReference type="ARBA" id="ARBA00023295"/>
    </source>
</evidence>
<evidence type="ECO:0000313" key="8">
    <source>
        <dbReference type="EMBL" id="OYN84685.1"/>
    </source>
</evidence>
<evidence type="ECO:0000313" key="9">
    <source>
        <dbReference type="Proteomes" id="UP000216533"/>
    </source>
</evidence>
<comment type="caution">
    <text evidence="8">The sequence shown here is derived from an EMBL/GenBank/DDBJ whole genome shotgun (WGS) entry which is preliminary data.</text>
</comment>
<dbReference type="InterPro" id="IPR011013">
    <property type="entry name" value="Gal_mutarotase_sf_dom"/>
</dbReference>
<name>A0A255E5A4_9ACTN</name>
<dbReference type="GO" id="GO:0005975">
    <property type="term" value="P:carbohydrate metabolic process"/>
    <property type="evidence" value="ECO:0007669"/>
    <property type="project" value="InterPro"/>
</dbReference>
<dbReference type="PANTHER" id="PTHR11051">
    <property type="entry name" value="GLYCOSYL HYDROLASE-RELATED"/>
    <property type="match status" value="1"/>
</dbReference>
<dbReference type="PIRSF" id="PIRSF036289">
    <property type="entry name" value="Glycosyl_hydrolase_malt_phosph"/>
    <property type="match status" value="1"/>
</dbReference>
<dbReference type="Proteomes" id="UP000216533">
    <property type="component" value="Unassembled WGS sequence"/>
</dbReference>
<evidence type="ECO:0000259" key="5">
    <source>
        <dbReference type="Pfam" id="PF03632"/>
    </source>
</evidence>
<dbReference type="RefSeq" id="WP_094451747.1">
    <property type="nucleotide sequence ID" value="NZ_NMVI01000027.1"/>
</dbReference>
<dbReference type="SUPFAM" id="SSF74650">
    <property type="entry name" value="Galactose mutarotase-like"/>
    <property type="match status" value="1"/>
</dbReference>
<keyword evidence="2" id="KW-0326">Glycosidase</keyword>
<feature type="domain" description="Glycoside hydrolase family 65 N-terminal" evidence="7">
    <location>
        <begin position="28"/>
        <end position="292"/>
    </location>
</feature>
<feature type="domain" description="Glycoside hydrolase family 65 central catalytic" evidence="5">
    <location>
        <begin position="350"/>
        <end position="713"/>
    </location>
</feature>
<sequence length="833" mass="93474">MSPDQRRAERLALLDRSRFPADEWALRETRPELEDLGSTETTFAVGNGYLGIRATPEEARPTAAHGTFLNGVHETYPIQHAEEAYGFARTGQTMITAPDATVMKLYVDDEPLNVWQADLSEYERELDFRTGVLTRSLVWRTSRGSRVRVVTRRLVSMTQRHLAIMSLEVTLLDGDGSVVISSQLLNRQDGKDEYSANGNGDGANKDPRRAAAFEHRVLQPKHDSIDEKRAVLGYLLANSGMTLAAAVHEELLADCEYEVAQEIYHDVAKHIFTVEARQGVTVSLVKYASYHSAANVPVHELVDRAGRTLDRAVRFGLDQHLIDQADWYARYWEDCDVRVADNPEVQQAIRWNLFQLAQASARAESVGIPAKGVTGSGYSGHYFWDTEIYVLPFLTYNHPELARNALRFRHSMLGKAKERAGELAVRGALFPWRTINGEEASAYYAAGTAQYHIDADISYALCQYVLVCGDEAFMRDKGIDILVETARMWADLGFFRVVDGVTTFHIHGVTGPDEYTTVVNDNLFTNVMAKSNLENARYAVDQLAERAPEHYAALKRRLDLTEDELEEWQRAADAMAIPYDETMGVHPQDAHFLEGELWDLDATPDSERPLLLHFHPLVIYRHQVLKQADVVIALFLQGHRFTLAEKRADFDYYDPITTGDSSLSAVVQSIIAAEVGYEEEAMEYFRHSLYTDLADLHRNTVDGVHVASCGGVWCALVQGFGGMRTVGSETHFDPRVSDELGRIEFSLKLNGVRLRFAATREHFEASTEEGSATIWVRGVRHEIDPEHPLSTELIDHRAAAPEAVPTHRSDGSLLTARKPTPMPLEQLVNFDDV</sequence>